<proteinExistence type="inferred from homology"/>
<dbReference type="PANTHER" id="PTHR47589:SF5">
    <property type="entry name" value="CHALCONE ISOMERASE DOMAIN-CONTAINING PROTEIN"/>
    <property type="match status" value="1"/>
</dbReference>
<dbReference type="SMR" id="A0A8I6XF13"/>
<dbReference type="InterPro" id="IPR036298">
    <property type="entry name" value="Chalcone_isomerase_sf"/>
</dbReference>
<evidence type="ECO:0000256" key="2">
    <source>
        <dbReference type="ARBA" id="ARBA00024426"/>
    </source>
</evidence>
<name>A0A8I6XF13_HORVV</name>
<dbReference type="GO" id="GO:0006631">
    <property type="term" value="P:fatty acid metabolic process"/>
    <property type="evidence" value="ECO:0000318"/>
    <property type="project" value="GO_Central"/>
</dbReference>
<dbReference type="GO" id="GO:0009570">
    <property type="term" value="C:chloroplast stroma"/>
    <property type="evidence" value="ECO:0000318"/>
    <property type="project" value="GO_Central"/>
</dbReference>
<dbReference type="EnsemblPlants" id="HORVU.MOREX.r3.2HG0133020.1">
    <property type="protein sequence ID" value="HORVU.MOREX.r3.2HG0133020.1"/>
    <property type="gene ID" value="HORVU.MOREX.r3.2HG0133020"/>
</dbReference>
<dbReference type="InterPro" id="IPR016089">
    <property type="entry name" value="Chalcone_isomerase_bundle_sf"/>
</dbReference>
<dbReference type="InterPro" id="IPR016088">
    <property type="entry name" value="Chalcone_isomerase_3-sand"/>
</dbReference>
<dbReference type="Gene3D" id="1.10.890.20">
    <property type="match status" value="1"/>
</dbReference>
<reference evidence="4" key="2">
    <citation type="submission" date="2020-10" db="EMBL/GenBank/DDBJ databases">
        <authorList>
            <person name="Scholz U."/>
            <person name="Mascher M."/>
            <person name="Fiebig A."/>
        </authorList>
    </citation>
    <scope>NUCLEOTIDE SEQUENCE [LARGE SCALE GENOMIC DNA]</scope>
    <source>
        <strain evidence="4">cv. Morex</strain>
    </source>
</reference>
<dbReference type="Pfam" id="PF16035">
    <property type="entry name" value="Chalcone_2"/>
    <property type="match status" value="1"/>
</dbReference>
<evidence type="ECO:0000256" key="1">
    <source>
        <dbReference type="ARBA" id="ARBA00007166"/>
    </source>
</evidence>
<dbReference type="RefSeq" id="XP_044969747.1">
    <property type="nucleotide sequence ID" value="XM_045113812.1"/>
</dbReference>
<dbReference type="OrthoDB" id="18193at2759"/>
<dbReference type="Gramene" id="HORVU.MOREX.r2.2HG0109690.1">
    <property type="protein sequence ID" value="HORVU.MOREX.r2.2HG0109690.1"/>
    <property type="gene ID" value="HORVU.MOREX.r2.2HG0109690"/>
</dbReference>
<evidence type="ECO:0000259" key="3">
    <source>
        <dbReference type="Pfam" id="PF16035"/>
    </source>
</evidence>
<dbReference type="KEGG" id="hvg:123429829"/>
<gene>
    <name evidence="4" type="primary">LOC123429829</name>
</gene>
<dbReference type="GO" id="GO:0005504">
    <property type="term" value="F:fatty acid binding"/>
    <property type="evidence" value="ECO:0000318"/>
    <property type="project" value="GO_Central"/>
</dbReference>
<dbReference type="Gene3D" id="3.50.70.10">
    <property type="match status" value="1"/>
</dbReference>
<evidence type="ECO:0000313" key="5">
    <source>
        <dbReference type="Proteomes" id="UP000011116"/>
    </source>
</evidence>
<reference evidence="4" key="3">
    <citation type="submission" date="2022-01" db="UniProtKB">
        <authorList>
            <consortium name="EnsemblPlants"/>
        </authorList>
    </citation>
    <scope>IDENTIFICATION</scope>
    <source>
        <strain evidence="4">subsp. vulgare</strain>
    </source>
</reference>
<sequence length="276" mass="29587">MVPLRFPTATFAHLPTPPPPHRAAIAAAIAAAAAAAAAAGFALTAKSAGRPLPLPRPAHSAPLWASLSLADSGAPGNVEPRTGAAFPSETAAGRRLLGVGLRKTTILGLKSIDVYAFGVYADDSDLKQLRDKYQKLPISELKESDELINDALERDIRMTVRLQIVYGRLSIGSVRNAFEKSVGSRLQKFGGSDTKELLQSFVSLFKDEYKLPKGSVIELSRESNHVLKISIEGENVGSIQNKLLCQSILDLYIGDDPFDKNAKTNIQESLASILKA</sequence>
<comment type="similarity">
    <text evidence="1">Belongs to the chalcone isomerase family.</text>
</comment>
<protein>
    <recommendedName>
        <fullName evidence="2">Chalcone--flavanone isomerase</fullName>
    </recommendedName>
</protein>
<dbReference type="PANTHER" id="PTHR47589">
    <property type="entry name" value="FATTY-ACID-BINDING PROTEIN 1"/>
    <property type="match status" value="1"/>
</dbReference>
<dbReference type="AlphaFoldDB" id="A0A8I6XF13"/>
<feature type="domain" description="Chalcone isomerase" evidence="3">
    <location>
        <begin position="95"/>
        <end position="266"/>
    </location>
</feature>
<accession>A0A8I6XF13</accession>
<dbReference type="Proteomes" id="UP000011116">
    <property type="component" value="Chromosome 2H"/>
</dbReference>
<dbReference type="Gramene" id="HORVU.MOREX.r3.2HG0133020.1">
    <property type="protein sequence ID" value="HORVU.MOREX.r3.2HG0133020.1"/>
    <property type="gene ID" value="HORVU.MOREX.r3.2HG0133020"/>
</dbReference>
<dbReference type="InterPro" id="IPR016087">
    <property type="entry name" value="Chalcone_isomerase"/>
</dbReference>
<dbReference type="InterPro" id="IPR044228">
    <property type="entry name" value="FAP1"/>
</dbReference>
<reference evidence="5" key="1">
    <citation type="journal article" date="2012" name="Nature">
        <title>A physical, genetic and functional sequence assembly of the barley genome.</title>
        <authorList>
            <consortium name="The International Barley Genome Sequencing Consortium"/>
            <person name="Mayer K.F."/>
            <person name="Waugh R."/>
            <person name="Brown J.W."/>
            <person name="Schulman A."/>
            <person name="Langridge P."/>
            <person name="Platzer M."/>
            <person name="Fincher G.B."/>
            <person name="Muehlbauer G.J."/>
            <person name="Sato K."/>
            <person name="Close T.J."/>
            <person name="Wise R.P."/>
            <person name="Stein N."/>
        </authorList>
    </citation>
    <scope>NUCLEOTIDE SEQUENCE [LARGE SCALE GENOMIC DNA]</scope>
    <source>
        <strain evidence="5">cv. Morex</strain>
    </source>
</reference>
<keyword evidence="5" id="KW-1185">Reference proteome</keyword>
<dbReference type="SUPFAM" id="SSF54626">
    <property type="entry name" value="Chalcone isomerase"/>
    <property type="match status" value="1"/>
</dbReference>
<dbReference type="GeneID" id="123429829"/>
<dbReference type="GO" id="GO:0016872">
    <property type="term" value="F:intramolecular lyase activity"/>
    <property type="evidence" value="ECO:0007669"/>
    <property type="project" value="InterPro"/>
</dbReference>
<evidence type="ECO:0000313" key="4">
    <source>
        <dbReference type="EnsemblPlants" id="HORVU.MOREX.r3.2HG0133020.1"/>
    </source>
</evidence>
<organism evidence="4 5">
    <name type="scientific">Hordeum vulgare subsp. vulgare</name>
    <name type="common">Domesticated barley</name>
    <dbReference type="NCBI Taxonomy" id="112509"/>
    <lineage>
        <taxon>Eukaryota</taxon>
        <taxon>Viridiplantae</taxon>
        <taxon>Streptophyta</taxon>
        <taxon>Embryophyta</taxon>
        <taxon>Tracheophyta</taxon>
        <taxon>Spermatophyta</taxon>
        <taxon>Magnoliopsida</taxon>
        <taxon>Liliopsida</taxon>
        <taxon>Poales</taxon>
        <taxon>Poaceae</taxon>
        <taxon>BOP clade</taxon>
        <taxon>Pooideae</taxon>
        <taxon>Triticodae</taxon>
        <taxon>Triticeae</taxon>
        <taxon>Hordeinae</taxon>
        <taxon>Hordeum</taxon>
    </lineage>
</organism>